<reference evidence="8 9" key="1">
    <citation type="submission" date="2019-03" db="EMBL/GenBank/DDBJ databases">
        <authorList>
            <person name="Kim M.K.M."/>
        </authorList>
    </citation>
    <scope>NUCLEOTIDE SEQUENCE [LARGE SCALE GENOMIC DNA]</scope>
    <source>
        <strain evidence="8 9">17J68-12</strain>
    </source>
</reference>
<comment type="caution">
    <text evidence="8">The sequence shown here is derived from an EMBL/GenBank/DDBJ whole genome shotgun (WGS) entry which is preliminary data.</text>
</comment>
<dbReference type="PANTHER" id="PTHR10742:SF410">
    <property type="entry name" value="LYSINE-SPECIFIC HISTONE DEMETHYLASE 2"/>
    <property type="match status" value="1"/>
</dbReference>
<comment type="pathway">
    <text evidence="1">Plant hormone metabolism; auxin biosynthesis.</text>
</comment>
<evidence type="ECO:0000259" key="7">
    <source>
        <dbReference type="Pfam" id="PF01593"/>
    </source>
</evidence>
<evidence type="ECO:0000256" key="6">
    <source>
        <dbReference type="ARBA" id="ARBA00047321"/>
    </source>
</evidence>
<dbReference type="GO" id="GO:0050361">
    <property type="term" value="F:tryptophan 2-monooxygenase activity"/>
    <property type="evidence" value="ECO:0007669"/>
    <property type="project" value="UniProtKB-EC"/>
</dbReference>
<evidence type="ECO:0000256" key="3">
    <source>
        <dbReference type="ARBA" id="ARBA00012535"/>
    </source>
</evidence>
<dbReference type="SUPFAM" id="SSF54373">
    <property type="entry name" value="FAD-linked reductases, C-terminal domain"/>
    <property type="match status" value="1"/>
</dbReference>
<evidence type="ECO:0000313" key="8">
    <source>
        <dbReference type="EMBL" id="TCJ11993.1"/>
    </source>
</evidence>
<protein>
    <recommendedName>
        <fullName evidence="4">Tryptophan 2-monooxygenase</fullName>
        <ecNumber evidence="3">1.13.12.3</ecNumber>
    </recommendedName>
</protein>
<dbReference type="SUPFAM" id="SSF51905">
    <property type="entry name" value="FAD/NAD(P)-binding domain"/>
    <property type="match status" value="1"/>
</dbReference>
<dbReference type="GO" id="GO:0009851">
    <property type="term" value="P:auxin biosynthetic process"/>
    <property type="evidence" value="ECO:0007669"/>
    <property type="project" value="UniProtKB-KW"/>
</dbReference>
<dbReference type="Pfam" id="PF01593">
    <property type="entry name" value="Amino_oxidase"/>
    <property type="match status" value="1"/>
</dbReference>
<gene>
    <name evidence="8" type="ORF">EPD60_15660</name>
</gene>
<evidence type="ECO:0000256" key="4">
    <source>
        <dbReference type="ARBA" id="ARBA00017871"/>
    </source>
</evidence>
<dbReference type="InterPro" id="IPR002937">
    <property type="entry name" value="Amino_oxidase"/>
</dbReference>
<accession>A0A4R1B7U7</accession>
<evidence type="ECO:0000256" key="1">
    <source>
        <dbReference type="ARBA" id="ARBA00004814"/>
    </source>
</evidence>
<dbReference type="OrthoDB" id="56323at2"/>
<dbReference type="EC" id="1.13.12.3" evidence="3"/>
<dbReference type="Gene3D" id="3.50.50.60">
    <property type="entry name" value="FAD/NAD(P)-binding domain"/>
    <property type="match status" value="1"/>
</dbReference>
<keyword evidence="5" id="KW-0073">Auxin biosynthesis</keyword>
<dbReference type="InterPro" id="IPR050281">
    <property type="entry name" value="Flavin_monoamine_oxidase"/>
</dbReference>
<evidence type="ECO:0000256" key="2">
    <source>
        <dbReference type="ARBA" id="ARBA00005833"/>
    </source>
</evidence>
<evidence type="ECO:0000256" key="5">
    <source>
        <dbReference type="ARBA" id="ARBA00023070"/>
    </source>
</evidence>
<dbReference type="InterPro" id="IPR036188">
    <property type="entry name" value="FAD/NAD-bd_sf"/>
</dbReference>
<dbReference type="Proteomes" id="UP000295334">
    <property type="component" value="Unassembled WGS sequence"/>
</dbReference>
<feature type="domain" description="Amine oxidase" evidence="7">
    <location>
        <begin position="20"/>
        <end position="427"/>
    </location>
</feature>
<comment type="similarity">
    <text evidence="2">Belongs to the tryptophan 2-monooxygenase family.</text>
</comment>
<proteinExistence type="inferred from homology"/>
<sequence>MQPHSPMENYDVLVLGAGAAGLMAARELALAGRRVAIIEARDRVGGRVLTLQDGGARELGAEFIHGEGKLTKELLRRSGNGSAPSAGKFYQHRNGRLEAAWSFIDREEELQERLSDAAEDLPLEQFFERYIDGPEWEKTRTQVRRYAEGYYAADLARASTLAFRRELMASDHEDDERPFTGYGPLLEHLARECRDAGVQICLNERAATIEWAPGKVTVLTNNGSFTGSRLVFTLPVGVWRSGAVSFNPALREKHNAVQQLGYGSVVKIVLAFSERFWEDVALCRNPASGLGFLFSEENIPTWWTGAPEQGNVLVGWKGGPPAEAMAGRDEAELLSVALRSLSTLFGIAEDALRGLLRGHYFHNWLKDPFAQGGYSFEVVSGSRLQEAAEAPVAGTLYFAGEGLYDGPLIGTVEAALHTGKRAADRILDRLPPQE</sequence>
<organism evidence="8 9">
    <name type="scientific">Flaviaesturariibacter flavus</name>
    <dbReference type="NCBI Taxonomy" id="2502780"/>
    <lineage>
        <taxon>Bacteria</taxon>
        <taxon>Pseudomonadati</taxon>
        <taxon>Bacteroidota</taxon>
        <taxon>Chitinophagia</taxon>
        <taxon>Chitinophagales</taxon>
        <taxon>Chitinophagaceae</taxon>
        <taxon>Flaviaestuariibacter</taxon>
    </lineage>
</organism>
<dbReference type="AlphaFoldDB" id="A0A4R1B7U7"/>
<comment type="catalytic activity">
    <reaction evidence="6">
        <text>L-tryptophan + O2 = indole-3-acetamide + CO2 + H2O</text>
        <dbReference type="Rhea" id="RHEA:16165"/>
        <dbReference type="ChEBI" id="CHEBI:15377"/>
        <dbReference type="ChEBI" id="CHEBI:15379"/>
        <dbReference type="ChEBI" id="CHEBI:16031"/>
        <dbReference type="ChEBI" id="CHEBI:16526"/>
        <dbReference type="ChEBI" id="CHEBI:57912"/>
        <dbReference type="EC" id="1.13.12.3"/>
    </reaction>
</comment>
<evidence type="ECO:0000313" key="9">
    <source>
        <dbReference type="Proteomes" id="UP000295334"/>
    </source>
</evidence>
<keyword evidence="9" id="KW-1185">Reference proteome</keyword>
<name>A0A4R1B7U7_9BACT</name>
<dbReference type="PANTHER" id="PTHR10742">
    <property type="entry name" value="FLAVIN MONOAMINE OXIDASE"/>
    <property type="match status" value="1"/>
</dbReference>
<dbReference type="EMBL" id="SJZI01000052">
    <property type="protein sequence ID" value="TCJ11993.1"/>
    <property type="molecule type" value="Genomic_DNA"/>
</dbReference>